<dbReference type="PANTHER" id="PTHR45339:SF5">
    <property type="entry name" value="HISTIDINE KINASE"/>
    <property type="match status" value="1"/>
</dbReference>
<dbReference type="InterPro" id="IPR036641">
    <property type="entry name" value="HPT_dom_sf"/>
</dbReference>
<dbReference type="PROSITE" id="PS50110">
    <property type="entry name" value="RESPONSE_REGULATORY"/>
    <property type="match status" value="1"/>
</dbReference>
<dbReference type="STRING" id="1841610.A6X21_06270"/>
<evidence type="ECO:0000259" key="5">
    <source>
        <dbReference type="PROSITE" id="PS50110"/>
    </source>
</evidence>
<feature type="region of interest" description="Disordered" evidence="4">
    <location>
        <begin position="179"/>
        <end position="204"/>
    </location>
</feature>
<comment type="caution">
    <text evidence="7">The sequence shown here is derived from an EMBL/GenBank/DDBJ whole genome shotgun (WGS) entry which is preliminary data.</text>
</comment>
<evidence type="ECO:0000256" key="2">
    <source>
        <dbReference type="PROSITE-ProRule" id="PRU00110"/>
    </source>
</evidence>
<dbReference type="CDD" id="cd17546">
    <property type="entry name" value="REC_hyHK_CKI1_RcsC-like"/>
    <property type="match status" value="1"/>
</dbReference>
<feature type="region of interest" description="Disordered" evidence="4">
    <location>
        <begin position="147"/>
        <end position="166"/>
    </location>
</feature>
<dbReference type="Proteomes" id="UP000094828">
    <property type="component" value="Unassembled WGS sequence"/>
</dbReference>
<dbReference type="Gene3D" id="1.20.120.160">
    <property type="entry name" value="HPT domain"/>
    <property type="match status" value="1"/>
</dbReference>
<keyword evidence="1 3" id="KW-0597">Phosphoprotein</keyword>
<dbReference type="Gene3D" id="3.40.50.2300">
    <property type="match status" value="1"/>
</dbReference>
<dbReference type="RefSeq" id="WP_068848794.1">
    <property type="nucleotide sequence ID" value="NZ_LYDR01000116.1"/>
</dbReference>
<dbReference type="GO" id="GO:0005886">
    <property type="term" value="C:plasma membrane"/>
    <property type="evidence" value="ECO:0007669"/>
    <property type="project" value="UniProtKB-SubCell"/>
</dbReference>
<dbReference type="GO" id="GO:0000160">
    <property type="term" value="P:phosphorelay signal transduction system"/>
    <property type="evidence" value="ECO:0007669"/>
    <property type="project" value="InterPro"/>
</dbReference>
<sequence length="359" mass="40338">MRAVLVVDDTPAMQRFLGEVFVRNGDRVEVAGNGIEAIAKIRRKPFDVVVMDLQMPVMNGFQAAIAIRLMPDETRASIPIVAISAHSEPTLAVSCIDAGMDDLLLKPLTAEVLLECVARNTVRSRQRDQWRLLHPDYIPQAKAFAESLGGRQPSRHEPADPSRFIEKKSFYDNNVDSLRQQTRHQPPHEPSPSENRSREEWSENPEWLNRELQEFAPRFSSEMSPKMSDRQSQSETLTTSQPLFDAERVMRNLGVDRKLLMMLAGFFIESVPPMLQDLATATERQSAADMQRKAHSLRGLAATFSPPEVLELARQIELAAQNGDIDEAAALLPALHQGLAQLTIELQSYRQSKFDDSQS</sequence>
<dbReference type="SMART" id="SM00448">
    <property type="entry name" value="REC"/>
    <property type="match status" value="1"/>
</dbReference>
<name>A0A1C3E9Q2_9PLAN</name>
<dbReference type="PROSITE" id="PS50894">
    <property type="entry name" value="HPT"/>
    <property type="match status" value="1"/>
</dbReference>
<evidence type="ECO:0000256" key="4">
    <source>
        <dbReference type="SAM" id="MobiDB-lite"/>
    </source>
</evidence>
<gene>
    <name evidence="7" type="ORF">A6X21_06270</name>
</gene>
<evidence type="ECO:0008006" key="9">
    <source>
        <dbReference type="Google" id="ProtNLM"/>
    </source>
</evidence>
<feature type="region of interest" description="Disordered" evidence="4">
    <location>
        <begin position="220"/>
        <end position="240"/>
    </location>
</feature>
<feature type="compositionally biased region" description="Basic and acidic residues" evidence="4">
    <location>
        <begin position="154"/>
        <end position="166"/>
    </location>
</feature>
<dbReference type="SUPFAM" id="SSF47226">
    <property type="entry name" value="Histidine-containing phosphotransfer domain, HPT domain"/>
    <property type="match status" value="1"/>
</dbReference>
<dbReference type="EMBL" id="LYDR01000116">
    <property type="protein sequence ID" value="ODA29944.1"/>
    <property type="molecule type" value="Genomic_DNA"/>
</dbReference>
<feature type="modified residue" description="4-aspartylphosphate" evidence="3">
    <location>
        <position position="52"/>
    </location>
</feature>
<dbReference type="InterPro" id="IPR001789">
    <property type="entry name" value="Sig_transdc_resp-reg_receiver"/>
</dbReference>
<dbReference type="GO" id="GO:0005524">
    <property type="term" value="F:ATP binding"/>
    <property type="evidence" value="ECO:0007669"/>
    <property type="project" value="UniProtKB-KW"/>
</dbReference>
<evidence type="ECO:0000313" key="7">
    <source>
        <dbReference type="EMBL" id="ODA29944.1"/>
    </source>
</evidence>
<evidence type="ECO:0000259" key="6">
    <source>
        <dbReference type="PROSITE" id="PS50894"/>
    </source>
</evidence>
<dbReference type="Pfam" id="PF00072">
    <property type="entry name" value="Response_reg"/>
    <property type="match status" value="1"/>
</dbReference>
<reference evidence="7 8" key="1">
    <citation type="submission" date="2016-05" db="EMBL/GenBank/DDBJ databases">
        <title>Genomic and physiological characterization of Planctopirus sp. isolated from fresh water lake.</title>
        <authorList>
            <person name="Subhash Y."/>
            <person name="Ramana C."/>
        </authorList>
    </citation>
    <scope>NUCLEOTIDE SEQUENCE [LARGE SCALE GENOMIC DNA]</scope>
    <source>
        <strain evidence="7 8">JC280</strain>
    </source>
</reference>
<feature type="domain" description="Response regulatory" evidence="5">
    <location>
        <begin position="3"/>
        <end position="121"/>
    </location>
</feature>
<organism evidence="7 8">
    <name type="scientific">Planctopirus hydrillae</name>
    <dbReference type="NCBI Taxonomy" id="1841610"/>
    <lineage>
        <taxon>Bacteria</taxon>
        <taxon>Pseudomonadati</taxon>
        <taxon>Planctomycetota</taxon>
        <taxon>Planctomycetia</taxon>
        <taxon>Planctomycetales</taxon>
        <taxon>Planctomycetaceae</taxon>
        <taxon>Planctopirus</taxon>
    </lineage>
</organism>
<dbReference type="InterPro" id="IPR011006">
    <property type="entry name" value="CheY-like_superfamily"/>
</dbReference>
<dbReference type="SUPFAM" id="SSF52172">
    <property type="entry name" value="CheY-like"/>
    <property type="match status" value="1"/>
</dbReference>
<evidence type="ECO:0000256" key="3">
    <source>
        <dbReference type="PROSITE-ProRule" id="PRU00169"/>
    </source>
</evidence>
<proteinExistence type="predicted"/>
<dbReference type="OrthoDB" id="9762493at2"/>
<feature type="modified residue" description="Phosphohistidine" evidence="2">
    <location>
        <position position="295"/>
    </location>
</feature>
<evidence type="ECO:0000256" key="1">
    <source>
        <dbReference type="ARBA" id="ARBA00022553"/>
    </source>
</evidence>
<dbReference type="PANTHER" id="PTHR45339">
    <property type="entry name" value="HYBRID SIGNAL TRANSDUCTION HISTIDINE KINASE J"/>
    <property type="match status" value="1"/>
</dbReference>
<accession>A0A1C3E9Q2</accession>
<evidence type="ECO:0000313" key="8">
    <source>
        <dbReference type="Proteomes" id="UP000094828"/>
    </source>
</evidence>
<dbReference type="InterPro" id="IPR008207">
    <property type="entry name" value="Sig_transdc_His_kin_Hpt_dom"/>
</dbReference>
<feature type="domain" description="HPt" evidence="6">
    <location>
        <begin position="256"/>
        <end position="349"/>
    </location>
</feature>
<dbReference type="AlphaFoldDB" id="A0A1C3E9Q2"/>
<dbReference type="Pfam" id="PF01627">
    <property type="entry name" value="Hpt"/>
    <property type="match status" value="1"/>
</dbReference>
<dbReference type="GO" id="GO:0004672">
    <property type="term" value="F:protein kinase activity"/>
    <property type="evidence" value="ECO:0007669"/>
    <property type="project" value="UniProtKB-ARBA"/>
</dbReference>
<protein>
    <recommendedName>
        <fullName evidence="9">Response regulatory domain-containing protein</fullName>
    </recommendedName>
</protein>
<keyword evidence="8" id="KW-1185">Reference proteome</keyword>
<feature type="compositionally biased region" description="Polar residues" evidence="4">
    <location>
        <begin position="230"/>
        <end position="240"/>
    </location>
</feature>